<reference evidence="1" key="1">
    <citation type="submission" date="2018-05" db="EMBL/GenBank/DDBJ databases">
        <authorList>
            <person name="Lanie J.A."/>
            <person name="Ng W.-L."/>
            <person name="Kazmierczak K.M."/>
            <person name="Andrzejewski T.M."/>
            <person name="Davidsen T.M."/>
            <person name="Wayne K.J."/>
            <person name="Tettelin H."/>
            <person name="Glass J.I."/>
            <person name="Rusch D."/>
            <person name="Podicherti R."/>
            <person name="Tsui H.-C.T."/>
            <person name="Winkler M.E."/>
        </authorList>
    </citation>
    <scope>NUCLEOTIDE SEQUENCE</scope>
</reference>
<evidence type="ECO:0000313" key="1">
    <source>
        <dbReference type="EMBL" id="SVD14855.1"/>
    </source>
</evidence>
<accession>A0A382SZE7</accession>
<proteinExistence type="predicted"/>
<name>A0A382SZE7_9ZZZZ</name>
<feature type="non-terminal residue" evidence="1">
    <location>
        <position position="180"/>
    </location>
</feature>
<dbReference type="AlphaFoldDB" id="A0A382SZE7"/>
<organism evidence="1">
    <name type="scientific">marine metagenome</name>
    <dbReference type="NCBI Taxonomy" id="408172"/>
    <lineage>
        <taxon>unclassified sequences</taxon>
        <taxon>metagenomes</taxon>
        <taxon>ecological metagenomes</taxon>
    </lineage>
</organism>
<protein>
    <submittedName>
        <fullName evidence="1">Uncharacterized protein</fullName>
    </submittedName>
</protein>
<dbReference type="EMBL" id="UINC01132495">
    <property type="protein sequence ID" value="SVD14855.1"/>
    <property type="molecule type" value="Genomic_DNA"/>
</dbReference>
<sequence>MPSCVFLNTFYDGFLRQVYADESLAEASYGKQLEALNYPCFGDSDFYSSGLAKAGFDTWDFVINCAPSQIQWARENGVHAKSLFDVIQAQVAHCAPDVVYIQDLNVFTREHLEQMKKKTKLIVGQIASPLGQQVPLDLYDIMFSSFPHFVERFNAQGVKAYYQPLAFDRRVLERLPAIER</sequence>
<gene>
    <name evidence="1" type="ORF">METZ01_LOCUS367709</name>
</gene>